<feature type="compositionally biased region" description="Polar residues" evidence="1">
    <location>
        <begin position="140"/>
        <end position="156"/>
    </location>
</feature>
<keyword evidence="2" id="KW-1133">Transmembrane helix</keyword>
<dbReference type="InterPro" id="IPR021834">
    <property type="entry name" value="DUF3426"/>
</dbReference>
<evidence type="ECO:0000256" key="1">
    <source>
        <dbReference type="SAM" id="MobiDB-lite"/>
    </source>
</evidence>
<gene>
    <name evidence="4" type="ORF">ICT70_05830</name>
</gene>
<name>A0A8J6UKX3_9BACT</name>
<organism evidence="4 5">
    <name type="scientific">Pelovirga terrestris</name>
    <dbReference type="NCBI Taxonomy" id="2771352"/>
    <lineage>
        <taxon>Bacteria</taxon>
        <taxon>Pseudomonadati</taxon>
        <taxon>Thermodesulfobacteriota</taxon>
        <taxon>Desulfuromonadia</taxon>
        <taxon>Geobacterales</taxon>
        <taxon>Geobacteraceae</taxon>
        <taxon>Pelovirga</taxon>
    </lineage>
</organism>
<protein>
    <submittedName>
        <fullName evidence="4">Zinc-ribbon domain-containing protein</fullName>
    </submittedName>
</protein>
<evidence type="ECO:0000313" key="4">
    <source>
        <dbReference type="EMBL" id="MBD1400187.1"/>
    </source>
</evidence>
<proteinExistence type="predicted"/>
<keyword evidence="5" id="KW-1185">Reference proteome</keyword>
<dbReference type="AlphaFoldDB" id="A0A8J6UKX3"/>
<dbReference type="Pfam" id="PF11906">
    <property type="entry name" value="DUF3426"/>
    <property type="match status" value="1"/>
</dbReference>
<reference evidence="4" key="1">
    <citation type="submission" date="2020-09" db="EMBL/GenBank/DDBJ databases">
        <title>Pelobacter alkaliphilus sp. nov., a novel anaerobic arsenate-reducing bacterium from terrestrial mud volcano.</title>
        <authorList>
            <person name="Khomyakova M.A."/>
            <person name="Merkel A.Y."/>
            <person name="Slobodkin A.I."/>
        </authorList>
    </citation>
    <scope>NUCLEOTIDE SEQUENCE</scope>
    <source>
        <strain evidence="4">M08fum</strain>
    </source>
</reference>
<dbReference type="EMBL" id="JACWUN010000005">
    <property type="protein sequence ID" value="MBD1400187.1"/>
    <property type="molecule type" value="Genomic_DNA"/>
</dbReference>
<keyword evidence="2" id="KW-0472">Membrane</keyword>
<dbReference type="RefSeq" id="WP_191154461.1">
    <property type="nucleotide sequence ID" value="NZ_JACWUN010000005.1"/>
</dbReference>
<comment type="caution">
    <text evidence="4">The sequence shown here is derived from an EMBL/GenBank/DDBJ whole genome shotgun (WGS) entry which is preliminary data.</text>
</comment>
<dbReference type="InterPro" id="IPR011723">
    <property type="entry name" value="Znf/thioredoxin_put"/>
</dbReference>
<feature type="region of interest" description="Disordered" evidence="1">
    <location>
        <begin position="42"/>
        <end position="112"/>
    </location>
</feature>
<feature type="transmembrane region" description="Helical" evidence="2">
    <location>
        <begin position="185"/>
        <end position="207"/>
    </location>
</feature>
<evidence type="ECO:0000256" key="2">
    <source>
        <dbReference type="SAM" id="Phobius"/>
    </source>
</evidence>
<feature type="region of interest" description="Disordered" evidence="1">
    <location>
        <begin position="127"/>
        <end position="173"/>
    </location>
</feature>
<feature type="domain" description="Zinc finger/thioredoxin putative" evidence="3">
    <location>
        <begin position="1"/>
        <end position="35"/>
    </location>
</feature>
<feature type="compositionally biased region" description="Polar residues" evidence="1">
    <location>
        <begin position="67"/>
        <end position="85"/>
    </location>
</feature>
<sequence>MVITCPECSTRFNVAEARIPDAGAKLRCARCRHIFMVHKPIPEEVQPEEPEATPKEAATIGSAPQPEESSLGESAFSNRIETFSHSPAAPPEDPASFSDVDTNDGDFDYDRFRELDTGDSAAEEFTFGNDEELAPPPAQGTESVSETANGQLNAPQEQDEARELAPAAAQKHKKASAPSSSAFSILIKAMLLIILAALIIGGIYIYLDGPEEINEKLKHYFGQASEESTGIDQISLGTLEGRFLRNEHAGEIFLIRGEAINNFNQPRSAVQVKGVLYDQHGKPLMQKTVFCGNPISDEQLRTLPFNELEQLMGNQFGKDLSNMKVDPRTSISFDIIFKDLPANIAEFSVNVTSSRPIAR</sequence>
<dbReference type="Pfam" id="PF13717">
    <property type="entry name" value="Zn_ribbon_4"/>
    <property type="match status" value="1"/>
</dbReference>
<evidence type="ECO:0000259" key="3">
    <source>
        <dbReference type="Pfam" id="PF13717"/>
    </source>
</evidence>
<dbReference type="Proteomes" id="UP000632828">
    <property type="component" value="Unassembled WGS sequence"/>
</dbReference>
<accession>A0A8J6UKX3</accession>
<dbReference type="NCBIfam" id="TIGR02098">
    <property type="entry name" value="MJ0042_CXXC"/>
    <property type="match status" value="1"/>
</dbReference>
<keyword evidence="2" id="KW-0812">Transmembrane</keyword>
<evidence type="ECO:0000313" key="5">
    <source>
        <dbReference type="Proteomes" id="UP000632828"/>
    </source>
</evidence>